<feature type="non-terminal residue" evidence="1">
    <location>
        <position position="1"/>
    </location>
</feature>
<protein>
    <submittedName>
        <fullName evidence="1">Uncharacterized protein</fullName>
    </submittedName>
</protein>
<evidence type="ECO:0000313" key="1">
    <source>
        <dbReference type="EMBL" id="GAH15339.1"/>
    </source>
</evidence>
<reference evidence="1" key="1">
    <citation type="journal article" date="2014" name="Front. Microbiol.">
        <title>High frequency of phylogenetically diverse reductive dehalogenase-homologous genes in deep subseafloor sedimentary metagenomes.</title>
        <authorList>
            <person name="Kawai M."/>
            <person name="Futagami T."/>
            <person name="Toyoda A."/>
            <person name="Takaki Y."/>
            <person name="Nishi S."/>
            <person name="Hori S."/>
            <person name="Arai W."/>
            <person name="Tsubouchi T."/>
            <person name="Morono Y."/>
            <person name="Uchiyama I."/>
            <person name="Ito T."/>
            <person name="Fujiyama A."/>
            <person name="Inagaki F."/>
            <person name="Takami H."/>
        </authorList>
    </citation>
    <scope>NUCLEOTIDE SEQUENCE</scope>
    <source>
        <strain evidence="1">Expedition CK06-06</strain>
    </source>
</reference>
<dbReference type="EMBL" id="BART01030211">
    <property type="protein sequence ID" value="GAH15339.1"/>
    <property type="molecule type" value="Genomic_DNA"/>
</dbReference>
<gene>
    <name evidence="1" type="ORF">S01H4_52811</name>
</gene>
<proteinExistence type="predicted"/>
<organism evidence="1">
    <name type="scientific">marine sediment metagenome</name>
    <dbReference type="NCBI Taxonomy" id="412755"/>
    <lineage>
        <taxon>unclassified sequences</taxon>
        <taxon>metagenomes</taxon>
        <taxon>ecological metagenomes</taxon>
    </lineage>
</organism>
<sequence>GKRLKGGLGLIRVVAENKFDISVDYKEPFLIVESQISLGGLN</sequence>
<comment type="caution">
    <text evidence="1">The sequence shown here is derived from an EMBL/GenBank/DDBJ whole genome shotgun (WGS) entry which is preliminary data.</text>
</comment>
<name>X1EDV6_9ZZZZ</name>
<accession>X1EDV6</accession>
<dbReference type="AlphaFoldDB" id="X1EDV6"/>